<evidence type="ECO:0000313" key="3">
    <source>
        <dbReference type="Proteomes" id="UP000313359"/>
    </source>
</evidence>
<dbReference type="PANTHER" id="PTHR43040">
    <property type="entry name" value="RIBONUCLEASE D"/>
    <property type="match status" value="1"/>
</dbReference>
<name>A0A5C2RUW1_9APHY</name>
<gene>
    <name evidence="2" type="ORF">L227DRAFT_533254</name>
</gene>
<dbReference type="SUPFAM" id="SSF53098">
    <property type="entry name" value="Ribonuclease H-like"/>
    <property type="match status" value="1"/>
</dbReference>
<dbReference type="Gene3D" id="3.30.420.10">
    <property type="entry name" value="Ribonuclease H-like superfamily/Ribonuclease H"/>
    <property type="match status" value="1"/>
</dbReference>
<dbReference type="GO" id="GO:0006139">
    <property type="term" value="P:nucleobase-containing compound metabolic process"/>
    <property type="evidence" value="ECO:0007669"/>
    <property type="project" value="InterPro"/>
</dbReference>
<proteinExistence type="predicted"/>
<dbReference type="PANTHER" id="PTHR43040:SF1">
    <property type="entry name" value="RIBONUCLEASE D"/>
    <property type="match status" value="1"/>
</dbReference>
<feature type="domain" description="3'-5' exonuclease" evidence="1">
    <location>
        <begin position="10"/>
        <end position="117"/>
    </location>
</feature>
<accession>A0A5C2RUW1</accession>
<dbReference type="EMBL" id="ML122295">
    <property type="protein sequence ID" value="RPD55498.1"/>
    <property type="molecule type" value="Genomic_DNA"/>
</dbReference>
<dbReference type="Proteomes" id="UP000313359">
    <property type="component" value="Unassembled WGS sequence"/>
</dbReference>
<feature type="non-terminal residue" evidence="2">
    <location>
        <position position="278"/>
    </location>
</feature>
<reference evidence="2" key="1">
    <citation type="journal article" date="2018" name="Genome Biol. Evol.">
        <title>Genomics and development of Lentinus tigrinus, a white-rot wood-decaying mushroom with dimorphic fruiting bodies.</title>
        <authorList>
            <person name="Wu B."/>
            <person name="Xu Z."/>
            <person name="Knudson A."/>
            <person name="Carlson A."/>
            <person name="Chen N."/>
            <person name="Kovaka S."/>
            <person name="LaButti K."/>
            <person name="Lipzen A."/>
            <person name="Pennachio C."/>
            <person name="Riley R."/>
            <person name="Schakwitz W."/>
            <person name="Umezawa K."/>
            <person name="Ohm R.A."/>
            <person name="Grigoriev I.V."/>
            <person name="Nagy L.G."/>
            <person name="Gibbons J."/>
            <person name="Hibbett D."/>
        </authorList>
    </citation>
    <scope>NUCLEOTIDE SEQUENCE [LARGE SCALE GENOMIC DNA]</scope>
    <source>
        <strain evidence="2">ALCF2SS1-6</strain>
    </source>
</reference>
<protein>
    <recommendedName>
        <fullName evidence="1">3'-5' exonuclease domain-containing protein</fullName>
    </recommendedName>
</protein>
<dbReference type="AlphaFoldDB" id="A0A5C2RUW1"/>
<dbReference type="InterPro" id="IPR012337">
    <property type="entry name" value="RNaseH-like_sf"/>
</dbReference>
<evidence type="ECO:0000313" key="2">
    <source>
        <dbReference type="EMBL" id="RPD55498.1"/>
    </source>
</evidence>
<dbReference type="InterPro" id="IPR036397">
    <property type="entry name" value="RNaseH_sf"/>
</dbReference>
<dbReference type="GO" id="GO:0008408">
    <property type="term" value="F:3'-5' exonuclease activity"/>
    <property type="evidence" value="ECO:0007669"/>
    <property type="project" value="InterPro"/>
</dbReference>
<dbReference type="GO" id="GO:0003676">
    <property type="term" value="F:nucleic acid binding"/>
    <property type="evidence" value="ECO:0007669"/>
    <property type="project" value="InterPro"/>
</dbReference>
<dbReference type="STRING" id="1328759.A0A5C2RUW1"/>
<evidence type="ECO:0000259" key="1">
    <source>
        <dbReference type="Pfam" id="PF01612"/>
    </source>
</evidence>
<dbReference type="OrthoDB" id="26838at2759"/>
<dbReference type="InterPro" id="IPR002562">
    <property type="entry name" value="3'-5'_exonuclease_dom"/>
</dbReference>
<organism evidence="2 3">
    <name type="scientific">Lentinus tigrinus ALCF2SS1-6</name>
    <dbReference type="NCBI Taxonomy" id="1328759"/>
    <lineage>
        <taxon>Eukaryota</taxon>
        <taxon>Fungi</taxon>
        <taxon>Dikarya</taxon>
        <taxon>Basidiomycota</taxon>
        <taxon>Agaricomycotina</taxon>
        <taxon>Agaricomycetes</taxon>
        <taxon>Polyporales</taxon>
        <taxon>Polyporaceae</taxon>
        <taxon>Lentinus</taxon>
    </lineage>
</organism>
<sequence>MAPQYYSLCSTYESIAVAVTALSNASILVVDCEARDIARTTGVLSIVSISDVDARSVFLIDALALQDPSHPAFKPLFDLLENQAVMKLMWDGRADAIELRETYGVELRGVLDLQLVEVVSRPSVRGETDAVRRQRLSRGYFREMQMDISRNPAEFEGIHQVCGIDTCLKARGINNRKDGEPQQLPKAVVVALHKTGSNPNMWLQRPLPRMLLKYAAHDLELIAQLYTNFLRAGCINRRNLPLLKQQSARYLRTYHTRAVKDLFDKRGLGLFVPLHVLD</sequence>
<dbReference type="Pfam" id="PF01612">
    <property type="entry name" value="DNA_pol_A_exo1"/>
    <property type="match status" value="1"/>
</dbReference>
<keyword evidence="3" id="KW-1185">Reference proteome</keyword>